<proteinExistence type="predicted"/>
<feature type="region of interest" description="Disordered" evidence="1">
    <location>
        <begin position="1"/>
        <end position="21"/>
    </location>
</feature>
<dbReference type="Proteomes" id="UP000663193">
    <property type="component" value="Chromosome 10"/>
</dbReference>
<dbReference type="VEuPathDB" id="FungiDB:JI435_414900"/>
<dbReference type="EMBL" id="CP069032">
    <property type="protein sequence ID" value="QRD00254.1"/>
    <property type="molecule type" value="Genomic_DNA"/>
</dbReference>
<evidence type="ECO:0000256" key="1">
    <source>
        <dbReference type="SAM" id="MobiDB-lite"/>
    </source>
</evidence>
<protein>
    <submittedName>
        <fullName evidence="2">Uncharacterized protein</fullName>
    </submittedName>
</protein>
<organism evidence="2 3">
    <name type="scientific">Phaeosphaeria nodorum (strain SN15 / ATCC MYA-4574 / FGSC 10173)</name>
    <name type="common">Glume blotch fungus</name>
    <name type="synonym">Parastagonospora nodorum</name>
    <dbReference type="NCBI Taxonomy" id="321614"/>
    <lineage>
        <taxon>Eukaryota</taxon>
        <taxon>Fungi</taxon>
        <taxon>Dikarya</taxon>
        <taxon>Ascomycota</taxon>
        <taxon>Pezizomycotina</taxon>
        <taxon>Dothideomycetes</taxon>
        <taxon>Pleosporomycetidae</taxon>
        <taxon>Pleosporales</taxon>
        <taxon>Pleosporineae</taxon>
        <taxon>Phaeosphaeriaceae</taxon>
        <taxon>Parastagonospora</taxon>
    </lineage>
</organism>
<sequence>MHSLPFGRFNTFPTDSRPPGTCTWPHKKATMTSNVDSLTCPGSTPQSTIAAGDSLSRLGRIHTYSTCCQLSHVRRTSRYLMTLQRTSTA</sequence>
<evidence type="ECO:0000313" key="3">
    <source>
        <dbReference type="Proteomes" id="UP000663193"/>
    </source>
</evidence>
<keyword evidence="3" id="KW-1185">Reference proteome</keyword>
<gene>
    <name evidence="2" type="ORF">JI435_414900</name>
</gene>
<reference evidence="3" key="1">
    <citation type="journal article" date="2021" name="BMC Genomics">
        <title>Chromosome-level genome assembly and manually-curated proteome of model necrotroph Parastagonospora nodorum Sn15 reveals a genome-wide trove of candidate effector homologs, and redundancy of virulence-related functions within an accessory chromosome.</title>
        <authorList>
            <person name="Bertazzoni S."/>
            <person name="Jones D.A.B."/>
            <person name="Phan H.T."/>
            <person name="Tan K.-C."/>
            <person name="Hane J.K."/>
        </authorList>
    </citation>
    <scope>NUCLEOTIDE SEQUENCE [LARGE SCALE GENOMIC DNA]</scope>
    <source>
        <strain evidence="3">SN15 / ATCC MYA-4574 / FGSC 10173)</strain>
    </source>
</reference>
<accession>A0A7U2F7P6</accession>
<dbReference type="AlphaFoldDB" id="A0A7U2F7P6"/>
<name>A0A7U2F7P6_PHANO</name>
<evidence type="ECO:0000313" key="2">
    <source>
        <dbReference type="EMBL" id="QRD00254.1"/>
    </source>
</evidence>